<dbReference type="EMBL" id="QXFM01000112">
    <property type="protein sequence ID" value="RIV83527.1"/>
    <property type="molecule type" value="Genomic_DNA"/>
</dbReference>
<evidence type="ECO:0000256" key="1">
    <source>
        <dbReference type="ARBA" id="ARBA00001400"/>
    </source>
</evidence>
<dbReference type="OrthoDB" id="9804372at2"/>
<dbReference type="InterPro" id="IPR005122">
    <property type="entry name" value="Uracil-DNA_glycosylase-like"/>
</dbReference>
<evidence type="ECO:0000256" key="4">
    <source>
        <dbReference type="ARBA" id="ARBA00012030"/>
    </source>
</evidence>
<keyword evidence="6 9" id="KW-0227">DNA damage</keyword>
<dbReference type="SMART" id="SM00986">
    <property type="entry name" value="UDG"/>
    <property type="match status" value="1"/>
</dbReference>
<dbReference type="InterPro" id="IPR018085">
    <property type="entry name" value="Ura-DNA_Glyclase_AS"/>
</dbReference>
<dbReference type="CDD" id="cd10027">
    <property type="entry name" value="UDG-F1-like"/>
    <property type="match status" value="1"/>
</dbReference>
<comment type="function">
    <text evidence="2 9 11">Excises uracil residues from the DNA which can arise as a result of misincorporation of dUMP residues by DNA polymerase or due to deamination of cytosine.</text>
</comment>
<comment type="subcellular location">
    <subcellularLocation>
        <location evidence="9">Cytoplasm</location>
    </subcellularLocation>
</comment>
<comment type="similarity">
    <text evidence="3 9 11">Belongs to the uracil-DNA glycosylase (UDG) superfamily. UNG family.</text>
</comment>
<organism evidence="13 14">
    <name type="scientific">Aurantiacibacter xanthus</name>
    <dbReference type="NCBI Taxonomy" id="1784712"/>
    <lineage>
        <taxon>Bacteria</taxon>
        <taxon>Pseudomonadati</taxon>
        <taxon>Pseudomonadota</taxon>
        <taxon>Alphaproteobacteria</taxon>
        <taxon>Sphingomonadales</taxon>
        <taxon>Erythrobacteraceae</taxon>
        <taxon>Aurantiacibacter</taxon>
    </lineage>
</organism>
<keyword evidence="7 9" id="KW-0378">Hydrolase</keyword>
<keyword evidence="14" id="KW-1185">Reference proteome</keyword>
<dbReference type="SMART" id="SM00987">
    <property type="entry name" value="UreE_C"/>
    <property type="match status" value="1"/>
</dbReference>
<evidence type="ECO:0000259" key="12">
    <source>
        <dbReference type="SMART" id="SM00986"/>
    </source>
</evidence>
<evidence type="ECO:0000313" key="14">
    <source>
        <dbReference type="Proteomes" id="UP000265366"/>
    </source>
</evidence>
<evidence type="ECO:0000256" key="9">
    <source>
        <dbReference type="HAMAP-Rule" id="MF_00148"/>
    </source>
</evidence>
<evidence type="ECO:0000313" key="13">
    <source>
        <dbReference type="EMBL" id="RIV83527.1"/>
    </source>
</evidence>
<keyword evidence="13" id="KW-0326">Glycosidase</keyword>
<dbReference type="EC" id="3.2.2.27" evidence="4 9"/>
<dbReference type="InterPro" id="IPR002043">
    <property type="entry name" value="UDG_fam1"/>
</dbReference>
<evidence type="ECO:0000256" key="5">
    <source>
        <dbReference type="ARBA" id="ARBA00018429"/>
    </source>
</evidence>
<sequence length="230" mass="24307">MSDTVPASWAKVLDPVLSQPAARKLGGWLRAEEEAGKAIYPPRGTRLRALELTPLEAVKVVILGQDPYHGPGQAHGLCFSVQDGVALPPSLKNIFAELAEDCGIAPAAGGNLESWARQGVLLLNNTLTVENSKAGSHAGKGWEAITDACVAAVAERDEPCVFILWGSHAQGKAARIAALREGGPHLLIKSPHPSPLSAYRGFFGSKPFSRANAFLVEHGRGAVDWRLPGS</sequence>
<keyword evidence="8 9" id="KW-0234">DNA repair</keyword>
<dbReference type="NCBIfam" id="NF003591">
    <property type="entry name" value="PRK05254.1-4"/>
    <property type="match status" value="1"/>
</dbReference>
<dbReference type="PANTHER" id="PTHR11264:SF0">
    <property type="entry name" value="URACIL-DNA GLYCOSYLASE"/>
    <property type="match status" value="1"/>
</dbReference>
<dbReference type="NCBIfam" id="NF003592">
    <property type="entry name" value="PRK05254.1-5"/>
    <property type="match status" value="1"/>
</dbReference>
<dbReference type="NCBIfam" id="NF003589">
    <property type="entry name" value="PRK05254.1-2"/>
    <property type="match status" value="1"/>
</dbReference>
<dbReference type="GO" id="GO:0004844">
    <property type="term" value="F:uracil DNA N-glycosylase activity"/>
    <property type="evidence" value="ECO:0007669"/>
    <property type="project" value="UniProtKB-UniRule"/>
</dbReference>
<dbReference type="NCBIfam" id="NF003588">
    <property type="entry name" value="PRK05254.1-1"/>
    <property type="match status" value="1"/>
</dbReference>
<dbReference type="GO" id="GO:0005737">
    <property type="term" value="C:cytoplasm"/>
    <property type="evidence" value="ECO:0007669"/>
    <property type="project" value="UniProtKB-SubCell"/>
</dbReference>
<dbReference type="PANTHER" id="PTHR11264">
    <property type="entry name" value="URACIL-DNA GLYCOSYLASE"/>
    <property type="match status" value="1"/>
</dbReference>
<dbReference type="HAMAP" id="MF_00148">
    <property type="entry name" value="UDG"/>
    <property type="match status" value="1"/>
</dbReference>
<proteinExistence type="inferred from homology"/>
<comment type="catalytic activity">
    <reaction evidence="1 9 11">
        <text>Hydrolyzes single-stranded DNA or mismatched double-stranded DNA and polynucleotides, releasing free uracil.</text>
        <dbReference type="EC" id="3.2.2.27"/>
    </reaction>
</comment>
<keyword evidence="9" id="KW-0963">Cytoplasm</keyword>
<reference evidence="13 14" key="1">
    <citation type="submission" date="2018-08" db="EMBL/GenBank/DDBJ databases">
        <title>Erythrobacter zhengii sp.nov., a bacterium isolated from deep-sea sediment.</title>
        <authorList>
            <person name="Fang C."/>
            <person name="Wu Y.-H."/>
            <person name="Sun C."/>
            <person name="Wang H."/>
            <person name="Cheng H."/>
            <person name="Meng F.-X."/>
            <person name="Wang C.-S."/>
            <person name="Xu X.-W."/>
        </authorList>
    </citation>
    <scope>NUCLEOTIDE SEQUENCE [LARGE SCALE GENOMIC DNA]</scope>
    <source>
        <strain evidence="13 14">CCTCC AB 2015396</strain>
    </source>
</reference>
<dbReference type="SUPFAM" id="SSF52141">
    <property type="entry name" value="Uracil-DNA glycosylase-like"/>
    <property type="match status" value="1"/>
</dbReference>
<dbReference type="Gene3D" id="3.40.470.10">
    <property type="entry name" value="Uracil-DNA glycosylase-like domain"/>
    <property type="match status" value="1"/>
</dbReference>
<accession>A0A3A1P3V9</accession>
<dbReference type="RefSeq" id="WP_119593254.1">
    <property type="nucleotide sequence ID" value="NZ_QXFM01000112.1"/>
</dbReference>
<evidence type="ECO:0000256" key="11">
    <source>
        <dbReference type="RuleBase" id="RU003780"/>
    </source>
</evidence>
<evidence type="ECO:0000256" key="8">
    <source>
        <dbReference type="ARBA" id="ARBA00023204"/>
    </source>
</evidence>
<dbReference type="GO" id="GO:0097510">
    <property type="term" value="P:base-excision repair, AP site formation via deaminated base removal"/>
    <property type="evidence" value="ECO:0007669"/>
    <property type="project" value="TreeGrafter"/>
</dbReference>
<evidence type="ECO:0000256" key="3">
    <source>
        <dbReference type="ARBA" id="ARBA00008184"/>
    </source>
</evidence>
<dbReference type="AlphaFoldDB" id="A0A3A1P3V9"/>
<dbReference type="PROSITE" id="PS00130">
    <property type="entry name" value="U_DNA_GLYCOSYLASE"/>
    <property type="match status" value="1"/>
</dbReference>
<name>A0A3A1P3V9_9SPHN</name>
<comment type="caution">
    <text evidence="13">The sequence shown here is derived from an EMBL/GenBank/DDBJ whole genome shotgun (WGS) entry which is preliminary data.</text>
</comment>
<evidence type="ECO:0000256" key="2">
    <source>
        <dbReference type="ARBA" id="ARBA00002631"/>
    </source>
</evidence>
<feature type="active site" description="Proton acceptor" evidence="9 10">
    <location>
        <position position="66"/>
    </location>
</feature>
<gene>
    <name evidence="9" type="primary">ung</name>
    <name evidence="13" type="ORF">D2V17_13125</name>
</gene>
<dbReference type="Pfam" id="PF03167">
    <property type="entry name" value="UDG"/>
    <property type="match status" value="1"/>
</dbReference>
<evidence type="ECO:0000256" key="7">
    <source>
        <dbReference type="ARBA" id="ARBA00022801"/>
    </source>
</evidence>
<protein>
    <recommendedName>
        <fullName evidence="5 9">Uracil-DNA glycosylase</fullName>
        <shortName evidence="9">UDG</shortName>
        <ecNumber evidence="4 9">3.2.2.27</ecNumber>
    </recommendedName>
</protein>
<dbReference type="NCBIfam" id="TIGR00628">
    <property type="entry name" value="ung"/>
    <property type="match status" value="1"/>
</dbReference>
<evidence type="ECO:0000256" key="6">
    <source>
        <dbReference type="ARBA" id="ARBA00022763"/>
    </source>
</evidence>
<evidence type="ECO:0000256" key="10">
    <source>
        <dbReference type="PROSITE-ProRule" id="PRU10072"/>
    </source>
</evidence>
<dbReference type="Proteomes" id="UP000265366">
    <property type="component" value="Unassembled WGS sequence"/>
</dbReference>
<feature type="domain" description="Uracil-DNA glycosylase-like" evidence="12">
    <location>
        <begin position="51"/>
        <end position="215"/>
    </location>
</feature>
<dbReference type="InterPro" id="IPR036895">
    <property type="entry name" value="Uracil-DNA_glycosylase-like_sf"/>
</dbReference>